<proteinExistence type="predicted"/>
<keyword evidence="2" id="KW-0732">Signal</keyword>
<evidence type="ECO:0000256" key="1">
    <source>
        <dbReference type="SAM" id="MobiDB-lite"/>
    </source>
</evidence>
<gene>
    <name evidence="3" type="ORF">BECKLFY1418B_GA0070995_10619</name>
</gene>
<name>A0A450UQ31_9GAMM</name>
<dbReference type="AlphaFoldDB" id="A0A450UQ31"/>
<feature type="signal peptide" evidence="2">
    <location>
        <begin position="1"/>
        <end position="21"/>
    </location>
</feature>
<feature type="region of interest" description="Disordered" evidence="1">
    <location>
        <begin position="52"/>
        <end position="83"/>
    </location>
</feature>
<sequence length="83" mass="8475">MITTVAAAAIRATTVAATVVATTTTVTITTPTPGAATVAHSMLTPIPRSKTSIAIRSHPKGVSSLHRQGGSTSDQRSGESLRY</sequence>
<evidence type="ECO:0000313" key="3">
    <source>
        <dbReference type="EMBL" id="VFJ94649.1"/>
    </source>
</evidence>
<protein>
    <submittedName>
        <fullName evidence="3">Uncharacterized protein</fullName>
    </submittedName>
</protein>
<evidence type="ECO:0000256" key="2">
    <source>
        <dbReference type="SAM" id="SignalP"/>
    </source>
</evidence>
<reference evidence="3" key="1">
    <citation type="submission" date="2019-02" db="EMBL/GenBank/DDBJ databases">
        <authorList>
            <person name="Gruber-Vodicka R. H."/>
            <person name="Seah K. B. B."/>
        </authorList>
    </citation>
    <scope>NUCLEOTIDE SEQUENCE</scope>
    <source>
        <strain evidence="3">BECK_M7</strain>
    </source>
</reference>
<organism evidence="3">
    <name type="scientific">Candidatus Kentrum sp. LFY</name>
    <dbReference type="NCBI Taxonomy" id="2126342"/>
    <lineage>
        <taxon>Bacteria</taxon>
        <taxon>Pseudomonadati</taxon>
        <taxon>Pseudomonadota</taxon>
        <taxon>Gammaproteobacteria</taxon>
        <taxon>Candidatus Kentrum</taxon>
    </lineage>
</organism>
<dbReference type="EMBL" id="CAADFF010000061">
    <property type="protein sequence ID" value="VFJ94649.1"/>
    <property type="molecule type" value="Genomic_DNA"/>
</dbReference>
<feature type="chain" id="PRO_5045669683" evidence="2">
    <location>
        <begin position="22"/>
        <end position="83"/>
    </location>
</feature>
<feature type="compositionally biased region" description="Polar residues" evidence="1">
    <location>
        <begin position="65"/>
        <end position="75"/>
    </location>
</feature>
<accession>A0A450UQ31</accession>